<dbReference type="PANTHER" id="PTHR30041">
    <property type="entry name" value="ARSENATE REDUCTASE"/>
    <property type="match status" value="1"/>
</dbReference>
<dbReference type="InterPro" id="IPR036249">
    <property type="entry name" value="Thioredoxin-like_sf"/>
</dbReference>
<dbReference type="AlphaFoldDB" id="W0F3F2"/>
<dbReference type="SUPFAM" id="SSF52833">
    <property type="entry name" value="Thioredoxin-like"/>
    <property type="match status" value="1"/>
</dbReference>
<dbReference type="EMBL" id="CP007035">
    <property type="protein sequence ID" value="AHF16029.1"/>
    <property type="molecule type" value="Genomic_DNA"/>
</dbReference>
<protein>
    <submittedName>
        <fullName evidence="3">Arsenate reductase</fullName>
    </submittedName>
</protein>
<dbReference type="RefSeq" id="WP_008586599.1">
    <property type="nucleotide sequence ID" value="NZ_CP007035.1"/>
</dbReference>
<evidence type="ECO:0000313" key="4">
    <source>
        <dbReference type="Proteomes" id="UP000003586"/>
    </source>
</evidence>
<dbReference type="KEGG" id="nso:NIASO_14425"/>
<dbReference type="InterPro" id="IPR006660">
    <property type="entry name" value="Arsenate_reductase-like"/>
</dbReference>
<evidence type="ECO:0000256" key="2">
    <source>
        <dbReference type="PROSITE-ProRule" id="PRU01282"/>
    </source>
</evidence>
<accession>W0F3F2</accession>
<dbReference type="Proteomes" id="UP000003586">
    <property type="component" value="Chromosome"/>
</dbReference>
<evidence type="ECO:0000313" key="3">
    <source>
        <dbReference type="EMBL" id="AHF16029.1"/>
    </source>
</evidence>
<proteinExistence type="inferred from homology"/>
<evidence type="ECO:0000256" key="1">
    <source>
        <dbReference type="ARBA" id="ARBA00007198"/>
    </source>
</evidence>
<comment type="similarity">
    <text evidence="1 2">Belongs to the ArsC family.</text>
</comment>
<keyword evidence="4" id="KW-1185">Reference proteome</keyword>
<dbReference type="HOGENOM" id="CLU_116644_3_0_10"/>
<dbReference type="STRING" id="929713.NIASO_14425"/>
<name>W0F3F2_9BACT</name>
<organism evidence="3 4">
    <name type="scientific">Niabella soli DSM 19437</name>
    <dbReference type="NCBI Taxonomy" id="929713"/>
    <lineage>
        <taxon>Bacteria</taxon>
        <taxon>Pseudomonadati</taxon>
        <taxon>Bacteroidota</taxon>
        <taxon>Chitinophagia</taxon>
        <taxon>Chitinophagales</taxon>
        <taxon>Chitinophagaceae</taxon>
        <taxon>Niabella</taxon>
    </lineage>
</organism>
<dbReference type="Gene3D" id="3.40.30.10">
    <property type="entry name" value="Glutaredoxin"/>
    <property type="match status" value="1"/>
</dbReference>
<gene>
    <name evidence="3" type="ORF">NIASO_14425</name>
</gene>
<dbReference type="PANTHER" id="PTHR30041:SF8">
    <property type="entry name" value="PROTEIN YFFB"/>
    <property type="match status" value="1"/>
</dbReference>
<dbReference type="OrthoDB" id="1120494at2"/>
<dbReference type="eggNOG" id="COG1393">
    <property type="taxonomic scope" value="Bacteria"/>
</dbReference>
<dbReference type="Pfam" id="PF03960">
    <property type="entry name" value="ArsC"/>
    <property type="match status" value="1"/>
</dbReference>
<sequence length="120" mass="13639">MKKIYYLSTCDTCKKIMKETGISAATGFELQDIKTQPVTASQLAAMKKKAGSYEALFSKRALLYKELGLKDKQLTEADYKAYILKEYTFLKRPVVLMSDAIFIGSEKKTIDALQQQFFID</sequence>
<reference evidence="3 4" key="1">
    <citation type="submission" date="2013-12" db="EMBL/GenBank/DDBJ databases">
        <authorList>
            <consortium name="DOE Joint Genome Institute"/>
            <person name="Eisen J."/>
            <person name="Huntemann M."/>
            <person name="Han J."/>
            <person name="Chen A."/>
            <person name="Kyrpides N."/>
            <person name="Mavromatis K."/>
            <person name="Markowitz V."/>
            <person name="Palaniappan K."/>
            <person name="Ivanova N."/>
            <person name="Schaumberg A."/>
            <person name="Pati A."/>
            <person name="Liolios K."/>
            <person name="Nordberg H.P."/>
            <person name="Cantor M.N."/>
            <person name="Hua S.X."/>
            <person name="Woyke T."/>
        </authorList>
    </citation>
    <scope>NUCLEOTIDE SEQUENCE [LARGE SCALE GENOMIC DNA]</scope>
    <source>
        <strain evidence="4">DSM 19437</strain>
    </source>
</reference>
<dbReference type="PROSITE" id="PS51353">
    <property type="entry name" value="ARSC"/>
    <property type="match status" value="1"/>
</dbReference>